<keyword evidence="1" id="KW-0472">Membrane</keyword>
<keyword evidence="1" id="KW-0812">Transmembrane</keyword>
<dbReference type="EMBL" id="LMTZ01000129">
    <property type="protein sequence ID" value="KST64029.1"/>
    <property type="molecule type" value="Genomic_DNA"/>
</dbReference>
<evidence type="ECO:0000313" key="4">
    <source>
        <dbReference type="EMBL" id="KST64739.1"/>
    </source>
</evidence>
<evidence type="ECO:0000256" key="1">
    <source>
        <dbReference type="SAM" id="Phobius"/>
    </source>
</evidence>
<keyword evidence="5" id="KW-1185">Reference proteome</keyword>
<dbReference type="OrthoDB" id="484348at2"/>
<feature type="transmembrane region" description="Helical" evidence="1">
    <location>
        <begin position="103"/>
        <end position="124"/>
    </location>
</feature>
<feature type="transmembrane region" description="Helical" evidence="1">
    <location>
        <begin position="6"/>
        <end position="26"/>
    </location>
</feature>
<accession>A0A0V7ZHR8</accession>
<organism evidence="3 5">
    <name type="scientific">Mastigocoleus testarum BC008</name>
    <dbReference type="NCBI Taxonomy" id="371196"/>
    <lineage>
        <taxon>Bacteria</taxon>
        <taxon>Bacillati</taxon>
        <taxon>Cyanobacteriota</taxon>
        <taxon>Cyanophyceae</taxon>
        <taxon>Nostocales</taxon>
        <taxon>Hapalosiphonaceae</taxon>
        <taxon>Mastigocoleus</taxon>
    </lineage>
</organism>
<sequence length="230" mass="25280">MLFNSANMPYWLFLGMGVLLFLFVIFSGGGDEDIDVDVDADIDTDLDLGGEGNFNLGFLLGWAGVGKAPLILLLATDLSLWGLSGWMLNVWLESILNQIPSGIWNGIVLLLSLFIALLIGGLIARPMGRIFAEFGEDTSSDRLIGRNGTVCSATIPTEDNDRIGQIDVIDKSGNLVTINATIPKWAKVIPHHGERVIVINRKQDIYSVIAKDTPDVDRWLNLTKKKIRMK</sequence>
<dbReference type="RefSeq" id="WP_027844739.1">
    <property type="nucleotide sequence ID" value="NZ_LMTZ01000118.1"/>
</dbReference>
<name>A0A0V7ZHR8_9CYAN</name>
<dbReference type="Pfam" id="PF21001">
    <property type="entry name" value="YqiJ_N"/>
    <property type="match status" value="1"/>
</dbReference>
<dbReference type="AlphaFoldDB" id="A0A0V7ZHR8"/>
<keyword evidence="1" id="KW-1133">Transmembrane helix</keyword>
<evidence type="ECO:0000313" key="3">
    <source>
        <dbReference type="EMBL" id="KST64029.1"/>
    </source>
</evidence>
<evidence type="ECO:0000313" key="5">
    <source>
        <dbReference type="Proteomes" id="UP000053372"/>
    </source>
</evidence>
<reference evidence="3 5" key="1">
    <citation type="journal article" date="2015" name="Genome Announc.">
        <title>Draft Genome of the Euendolithic (true boring) Cyanobacterium Mastigocoleus testarum strain BC008.</title>
        <authorList>
            <person name="Guida B.S."/>
            <person name="Garcia-Pichel F."/>
        </authorList>
    </citation>
    <scope>NUCLEOTIDE SEQUENCE [LARGE SCALE GENOMIC DNA]</scope>
    <source>
        <strain evidence="3 5">BC008</strain>
    </source>
</reference>
<dbReference type="EMBL" id="LMTZ01000118">
    <property type="protein sequence ID" value="KST64739.1"/>
    <property type="molecule type" value="Genomic_DNA"/>
</dbReference>
<proteinExistence type="predicted"/>
<comment type="caution">
    <text evidence="3">The sequence shown here is derived from an EMBL/GenBank/DDBJ whole genome shotgun (WGS) entry which is preliminary data.</text>
</comment>
<feature type="domain" description="Inner membrane protein YqiJ N-terminal" evidence="2">
    <location>
        <begin position="12"/>
        <end position="104"/>
    </location>
</feature>
<feature type="transmembrane region" description="Helical" evidence="1">
    <location>
        <begin position="70"/>
        <end position="91"/>
    </location>
</feature>
<protein>
    <recommendedName>
        <fullName evidence="2">Inner membrane protein YqiJ N-terminal domain-containing protein</fullName>
    </recommendedName>
</protein>
<evidence type="ECO:0000259" key="2">
    <source>
        <dbReference type="Pfam" id="PF21001"/>
    </source>
</evidence>
<dbReference type="InterPro" id="IPR048376">
    <property type="entry name" value="YqiJ_N"/>
</dbReference>
<gene>
    <name evidence="3" type="ORF">BC008_40245</name>
    <name evidence="4" type="ORF">BC008_41220</name>
</gene>
<dbReference type="Proteomes" id="UP000053372">
    <property type="component" value="Unassembled WGS sequence"/>
</dbReference>